<feature type="compositionally biased region" description="Basic and acidic residues" evidence="6">
    <location>
        <begin position="1676"/>
        <end position="1694"/>
    </location>
</feature>
<keyword evidence="3 5" id="KW-0863">Zinc-finger</keyword>
<evidence type="ECO:0000313" key="9">
    <source>
        <dbReference type="Proteomes" id="UP000600918"/>
    </source>
</evidence>
<evidence type="ECO:0000259" key="7">
    <source>
        <dbReference type="PROSITE" id="PS50157"/>
    </source>
</evidence>
<dbReference type="Gene3D" id="3.30.160.60">
    <property type="entry name" value="Classic Zinc Finger"/>
    <property type="match status" value="1"/>
</dbReference>
<protein>
    <recommendedName>
        <fullName evidence="7">C2H2-type domain-containing protein</fullName>
    </recommendedName>
</protein>
<keyword evidence="4" id="KW-0862">Zinc</keyword>
<sequence>MKDKHSGLQMDPVSVLKRNNRNITLRNTHRIYKKWGLKYHAAVRDAVFKMNSMPFVPLKPPASLKCDNGESDLVYVCQQCKDCFWFKSSFEDHSQRHSWILGFWCQKCFLTVCTHIPNSNSPCDLCVNMEHNKRSYMKKKGIHKHQKMGTIRVFYNQCQFFAHLKLHNISLVNICDIMLMPLPNMEGDWTPKMDTACEALLEHCFMIRAHIMDWLRAKNVDHNWWQLVESNIDDNDNPITKILKTYNGRNLFNPDIAKVDADLVPLTLLYKTSLTSTIGVTKVASEKNEKDYNKNVNDISSVTTATLLNQDIVENEDNPCTPTDITFVDCGPTYKYYTYGPFTDYSSHNSKMTNSKYVQYMNNNTQSAVSKKQSKQKRLKKEAVNYITSVSSSSNRSSNFISTKEFFNQNLEKDTSYMQKDLAHKCSGSVKLSTVAITTQNGSVENIMKKSITKNANLLPNLSHKGIVNQEYQKQNYLKNDSNLLTFQGTDSAKMNTLITQFPSHFLANNNILFIGQDMDGVNRKVNHVTLDAKFHEKDVKNTSTKLIPLHTSNNSPISEDNKSTGNLNKMTAESNKTKAHQIPFEGKIVYRNGRRYIITHTPNFQSSTPTSPDSSNNMQIVRYNTKNQNGVTKLTSVENTYLNLFETNVSLPTPSPSSSELSNSSSCEAQKKHNLSVACTRKNLETSRNHLKPKFKHSILDLLNDDVLCETLSFRRAENAEIYLNIKRSKNSTKQLNVVTTVTIPNCRQDMLNEFRQLNCSEIKERILHLQEVRTEILRVMNFAGDRDIEDTLKSIRNLQRALENALEDALESCNHESEDMKDIWNDQEVLLNEWESESQLSGNEFRCATCSKIMKPKTYIPGFSKPAENDTIYCSCYKHFCQECCSYQGNVTRFLTHQNFHEEEKPYACPDCFRRFPSFRLLEGHTWSLCFHMLKKRVFCCKICQIDGFQDTESIARHFAIMHSNKKIACETCYMVLDTYIEYKRHRDKMHSTATKFEPIRLMICKLGQCINRYEKYMMHLEKHYGIRKITWLKCPFCPYYNLESKQFLIQFKIHFQIVHLNRLVEIIKPETLKDILPTSLSECLFKNKESLIYDNEKFKKLRHIDDKVRLDTIVPKILNTRTIASEDFDRVSEHTESVTTNSKSLRSMKSTIKNEVENNVCSDISNKNTDFKILDVRSENTSSSVFHSNIDKEDNLPKILDVRSIADILSKDKKCSSNVAEMEEVTAHSKEIQSNAANDTKKKLKSVGNDQSKETCNSPKETIKNDAKYIESDNIISENNGKVNNVRNIVTKLKQSSPATEILKPIIKDLNVVTNISSTNALLENNLTVSNCNNTPNEIEVGDNINSPSITKSEQVTALSSNKDSIKSEDIRFMPKPPPLVRIPQHILESRNHQEVKRIKKDSRMISRHGKTNIKRPWRIALNGPTNSKNVHQDYLCHLCGELINTAWPIISIHFNTRHSDECKLSIVTPRLLRITPEFINGGYKELFSNKKRRSDGTVSISKKRRRWSTKKHTDSNNSLGLGLCVEQESVEDGEGNFICRKCDQRCANMSELREHIASNHRIKGRYLICLECGENFVVAPSLQMHLKAFHGIEDPISYMNQNSSYAPDNIDDLENETKAMIANQCYVCMAVFEDKATVDKHLRVHGMAFLNRKRIEARNALKSSDKTIKVNDDKQSFQKENTKKPVKRDNPSNTILEKINATILEEAQ</sequence>
<evidence type="ECO:0000256" key="2">
    <source>
        <dbReference type="ARBA" id="ARBA00022737"/>
    </source>
</evidence>
<keyword evidence="2" id="KW-0677">Repeat</keyword>
<organism evidence="8 9">
    <name type="scientific">Vespula pensylvanica</name>
    <name type="common">Western yellow jacket</name>
    <name type="synonym">Wasp</name>
    <dbReference type="NCBI Taxonomy" id="30213"/>
    <lineage>
        <taxon>Eukaryota</taxon>
        <taxon>Metazoa</taxon>
        <taxon>Ecdysozoa</taxon>
        <taxon>Arthropoda</taxon>
        <taxon>Hexapoda</taxon>
        <taxon>Insecta</taxon>
        <taxon>Pterygota</taxon>
        <taxon>Neoptera</taxon>
        <taxon>Endopterygota</taxon>
        <taxon>Hymenoptera</taxon>
        <taxon>Apocrita</taxon>
        <taxon>Aculeata</taxon>
        <taxon>Vespoidea</taxon>
        <taxon>Vespidae</taxon>
        <taxon>Vespinae</taxon>
        <taxon>Vespula</taxon>
    </lineage>
</organism>
<evidence type="ECO:0000256" key="6">
    <source>
        <dbReference type="SAM" id="MobiDB-lite"/>
    </source>
</evidence>
<name>A0A834NQQ4_VESPE</name>
<dbReference type="PANTHER" id="PTHR24379:SF127">
    <property type="entry name" value="BLOODY FINGERS-RELATED"/>
    <property type="match status" value="1"/>
</dbReference>
<dbReference type="PROSITE" id="PS00028">
    <property type="entry name" value="ZINC_FINGER_C2H2_1"/>
    <property type="match status" value="4"/>
</dbReference>
<comment type="caution">
    <text evidence="8">The sequence shown here is derived from an EMBL/GenBank/DDBJ whole genome shotgun (WGS) entry which is preliminary data.</text>
</comment>
<evidence type="ECO:0000256" key="5">
    <source>
        <dbReference type="PROSITE-ProRule" id="PRU00042"/>
    </source>
</evidence>
<feature type="region of interest" description="Disordered" evidence="6">
    <location>
        <begin position="1498"/>
        <end position="1519"/>
    </location>
</feature>
<accession>A0A834NQQ4</accession>
<dbReference type="SMART" id="SM00355">
    <property type="entry name" value="ZnF_C2H2"/>
    <property type="match status" value="9"/>
</dbReference>
<dbReference type="SUPFAM" id="SSF57667">
    <property type="entry name" value="beta-beta-alpha zinc fingers"/>
    <property type="match status" value="1"/>
</dbReference>
<dbReference type="GO" id="GO:0008270">
    <property type="term" value="F:zinc ion binding"/>
    <property type="evidence" value="ECO:0007669"/>
    <property type="project" value="UniProtKB-KW"/>
</dbReference>
<feature type="region of interest" description="Disordered" evidence="6">
    <location>
        <begin position="1676"/>
        <end position="1695"/>
    </location>
</feature>
<evidence type="ECO:0000313" key="8">
    <source>
        <dbReference type="EMBL" id="KAF7415711.1"/>
    </source>
</evidence>
<dbReference type="EMBL" id="JACSDY010000011">
    <property type="protein sequence ID" value="KAF7415711.1"/>
    <property type="molecule type" value="Genomic_DNA"/>
</dbReference>
<keyword evidence="1" id="KW-0479">Metal-binding</keyword>
<dbReference type="OrthoDB" id="8856548at2759"/>
<feature type="domain" description="C2H2-type" evidence="7">
    <location>
        <begin position="1571"/>
        <end position="1599"/>
    </location>
</feature>
<gene>
    <name evidence="8" type="ORF">H0235_012303</name>
</gene>
<reference evidence="8" key="1">
    <citation type="journal article" date="2020" name="G3 (Bethesda)">
        <title>High-Quality Assemblies for Three Invasive Social Wasps from the &lt;i&gt;Vespula&lt;/i&gt; Genus.</title>
        <authorList>
            <person name="Harrop T.W.R."/>
            <person name="Guhlin J."/>
            <person name="McLaughlin G.M."/>
            <person name="Permina E."/>
            <person name="Stockwell P."/>
            <person name="Gilligan J."/>
            <person name="Le Lec M.F."/>
            <person name="Gruber M.A.M."/>
            <person name="Quinn O."/>
            <person name="Lovegrove M."/>
            <person name="Duncan E.J."/>
            <person name="Remnant E.J."/>
            <person name="Van Eeckhoven J."/>
            <person name="Graham B."/>
            <person name="Knapp R.A."/>
            <person name="Langford K.W."/>
            <person name="Kronenberg Z."/>
            <person name="Press M.O."/>
            <person name="Eacker S.M."/>
            <person name="Wilson-Rankin E.E."/>
            <person name="Purcell J."/>
            <person name="Lester P.J."/>
            <person name="Dearden P.K."/>
        </authorList>
    </citation>
    <scope>NUCLEOTIDE SEQUENCE</scope>
    <source>
        <strain evidence="8">Volc-1</strain>
    </source>
</reference>
<dbReference type="PANTHER" id="PTHR24379">
    <property type="entry name" value="KRAB AND ZINC FINGER DOMAIN-CONTAINING"/>
    <property type="match status" value="1"/>
</dbReference>
<evidence type="ECO:0000256" key="3">
    <source>
        <dbReference type="ARBA" id="ARBA00022771"/>
    </source>
</evidence>
<dbReference type="GO" id="GO:0000977">
    <property type="term" value="F:RNA polymerase II transcription regulatory region sequence-specific DNA binding"/>
    <property type="evidence" value="ECO:0007669"/>
    <property type="project" value="TreeGrafter"/>
</dbReference>
<feature type="domain" description="C2H2-type" evidence="7">
    <location>
        <begin position="75"/>
        <end position="98"/>
    </location>
</feature>
<feature type="region of interest" description="Disordered" evidence="6">
    <location>
        <begin position="1237"/>
        <end position="1262"/>
    </location>
</feature>
<feature type="compositionally biased region" description="Basic residues" evidence="6">
    <location>
        <begin position="1505"/>
        <end position="1514"/>
    </location>
</feature>
<dbReference type="Proteomes" id="UP000600918">
    <property type="component" value="Unassembled WGS sequence"/>
</dbReference>
<feature type="compositionally biased region" description="Polar residues" evidence="6">
    <location>
        <begin position="1251"/>
        <end position="1262"/>
    </location>
</feature>
<dbReference type="GO" id="GO:0000981">
    <property type="term" value="F:DNA-binding transcription factor activity, RNA polymerase II-specific"/>
    <property type="evidence" value="ECO:0007669"/>
    <property type="project" value="TreeGrafter"/>
</dbReference>
<evidence type="ECO:0000256" key="1">
    <source>
        <dbReference type="ARBA" id="ARBA00022723"/>
    </source>
</evidence>
<dbReference type="InterPro" id="IPR036236">
    <property type="entry name" value="Znf_C2H2_sf"/>
</dbReference>
<dbReference type="InterPro" id="IPR013087">
    <property type="entry name" value="Znf_C2H2_type"/>
</dbReference>
<keyword evidence="9" id="KW-1185">Reference proteome</keyword>
<dbReference type="PROSITE" id="PS50157">
    <property type="entry name" value="ZINC_FINGER_C2H2_2"/>
    <property type="match status" value="2"/>
</dbReference>
<evidence type="ECO:0000256" key="4">
    <source>
        <dbReference type="ARBA" id="ARBA00022833"/>
    </source>
</evidence>
<dbReference type="GO" id="GO:0005634">
    <property type="term" value="C:nucleus"/>
    <property type="evidence" value="ECO:0007669"/>
    <property type="project" value="TreeGrafter"/>
</dbReference>
<proteinExistence type="predicted"/>